<dbReference type="SMART" id="SM00646">
    <property type="entry name" value="Ami_3"/>
    <property type="match status" value="1"/>
</dbReference>
<dbReference type="InterPro" id="IPR051922">
    <property type="entry name" value="Bact_Sporulation_Assoc"/>
</dbReference>
<feature type="domain" description="LysM" evidence="1">
    <location>
        <begin position="188"/>
        <end position="232"/>
    </location>
</feature>
<sequence length="233" mass="25379">MKISKLAIDIGHNVQFDGGAVGIRSENELNYEVGIKLIEKCRAAGLTVINCTPRSATSLYDSLNQRVEAANNNNADFFISIHHNLCTGGHGSEILCIPGGRAEEAAKIILPEIAKLGLTNRGVKARNDLFVLKNTNMSAILIECAFCDSPIDMNNYNPENMAEAIFKGICRAFELNVSGHNGPTEQVNYYTVARGDTLCSISKRYGTTIEKIASLNNIANDDIIYVGQKILIK</sequence>
<dbReference type="PANTHER" id="PTHR30032">
    <property type="entry name" value="N-ACETYLMURAMOYL-L-ALANINE AMIDASE-RELATED"/>
    <property type="match status" value="1"/>
</dbReference>
<evidence type="ECO:0000313" key="3">
    <source>
        <dbReference type="Proteomes" id="UP000580568"/>
    </source>
</evidence>
<dbReference type="CDD" id="cd02696">
    <property type="entry name" value="MurNAc-LAA"/>
    <property type="match status" value="1"/>
</dbReference>
<dbReference type="EMBL" id="BLZR01000001">
    <property type="protein sequence ID" value="GFP77441.1"/>
    <property type="molecule type" value="Genomic_DNA"/>
</dbReference>
<dbReference type="InterPro" id="IPR002508">
    <property type="entry name" value="MurNAc-LAA_cat"/>
</dbReference>
<dbReference type="GO" id="GO:0009253">
    <property type="term" value="P:peptidoglycan catabolic process"/>
    <property type="evidence" value="ECO:0007669"/>
    <property type="project" value="InterPro"/>
</dbReference>
<dbReference type="CDD" id="cd00118">
    <property type="entry name" value="LysM"/>
    <property type="match status" value="1"/>
</dbReference>
<evidence type="ECO:0000259" key="1">
    <source>
        <dbReference type="PROSITE" id="PS51782"/>
    </source>
</evidence>
<keyword evidence="3" id="KW-1185">Reference proteome</keyword>
<dbReference type="Gene3D" id="3.10.350.10">
    <property type="entry name" value="LysM domain"/>
    <property type="match status" value="1"/>
</dbReference>
<dbReference type="SUPFAM" id="SSF53187">
    <property type="entry name" value="Zn-dependent exopeptidases"/>
    <property type="match status" value="1"/>
</dbReference>
<dbReference type="SUPFAM" id="SSF54106">
    <property type="entry name" value="LysM domain"/>
    <property type="match status" value="1"/>
</dbReference>
<dbReference type="InterPro" id="IPR036779">
    <property type="entry name" value="LysM_dom_sf"/>
</dbReference>
<dbReference type="PROSITE" id="PS51782">
    <property type="entry name" value="LYSM"/>
    <property type="match status" value="1"/>
</dbReference>
<organism evidence="2 3">
    <name type="scientific">Clostridium fungisolvens</name>
    <dbReference type="NCBI Taxonomy" id="1604897"/>
    <lineage>
        <taxon>Bacteria</taxon>
        <taxon>Bacillati</taxon>
        <taxon>Bacillota</taxon>
        <taxon>Clostridia</taxon>
        <taxon>Eubacteriales</taxon>
        <taxon>Clostridiaceae</taxon>
        <taxon>Clostridium</taxon>
    </lineage>
</organism>
<name>A0A6V8SL06_9CLOT</name>
<dbReference type="SMART" id="SM00257">
    <property type="entry name" value="LysM"/>
    <property type="match status" value="1"/>
</dbReference>
<dbReference type="AlphaFoldDB" id="A0A6V8SL06"/>
<dbReference type="Pfam" id="PF01476">
    <property type="entry name" value="LysM"/>
    <property type="match status" value="1"/>
</dbReference>
<proteinExistence type="predicted"/>
<dbReference type="Gene3D" id="3.40.630.40">
    <property type="entry name" value="Zn-dependent exopeptidases"/>
    <property type="match status" value="1"/>
</dbReference>
<reference evidence="2 3" key="1">
    <citation type="submission" date="2020-07" db="EMBL/GenBank/DDBJ databases">
        <title>A new beta-1,3-glucan-decomposing anaerobic bacterium isolated from anoxic soil subjected to biological soil disinfestation.</title>
        <authorList>
            <person name="Ueki A."/>
            <person name="Tonouchi A."/>
        </authorList>
    </citation>
    <scope>NUCLEOTIDE SEQUENCE [LARGE SCALE GENOMIC DNA]</scope>
    <source>
        <strain evidence="2 3">TW1</strain>
    </source>
</reference>
<dbReference type="Proteomes" id="UP000580568">
    <property type="component" value="Unassembled WGS sequence"/>
</dbReference>
<protein>
    <recommendedName>
        <fullName evidence="1">LysM domain-containing protein</fullName>
    </recommendedName>
</protein>
<dbReference type="GO" id="GO:0008745">
    <property type="term" value="F:N-acetylmuramoyl-L-alanine amidase activity"/>
    <property type="evidence" value="ECO:0007669"/>
    <property type="project" value="InterPro"/>
</dbReference>
<comment type="caution">
    <text evidence="2">The sequence shown here is derived from an EMBL/GenBank/DDBJ whole genome shotgun (WGS) entry which is preliminary data.</text>
</comment>
<evidence type="ECO:0000313" key="2">
    <source>
        <dbReference type="EMBL" id="GFP77441.1"/>
    </source>
</evidence>
<dbReference type="RefSeq" id="WP_183278813.1">
    <property type="nucleotide sequence ID" value="NZ_BLZR01000001.1"/>
</dbReference>
<dbReference type="InterPro" id="IPR018392">
    <property type="entry name" value="LysM"/>
</dbReference>
<dbReference type="Pfam" id="PF01520">
    <property type="entry name" value="Amidase_3"/>
    <property type="match status" value="1"/>
</dbReference>
<accession>A0A6V8SL06</accession>
<dbReference type="PANTHER" id="PTHR30032:SF1">
    <property type="entry name" value="N-ACETYLMURAMOYL-L-ALANINE AMIDASE LYTC"/>
    <property type="match status" value="1"/>
</dbReference>
<gene>
    <name evidence="2" type="ORF">bsdtw1_03569</name>
</gene>